<dbReference type="AlphaFoldDB" id="A0A8H6H7H7"/>
<dbReference type="EMBL" id="JACGCI010000389">
    <property type="protein sequence ID" value="KAF6740892.1"/>
    <property type="molecule type" value="Genomic_DNA"/>
</dbReference>
<reference evidence="1 2" key="1">
    <citation type="submission" date="2020-07" db="EMBL/GenBank/DDBJ databases">
        <title>Comparative genomics of pyrophilous fungi reveals a link between fire events and developmental genes.</title>
        <authorList>
            <consortium name="DOE Joint Genome Institute"/>
            <person name="Steindorff A.S."/>
            <person name="Carver A."/>
            <person name="Calhoun S."/>
            <person name="Stillman K."/>
            <person name="Liu H."/>
            <person name="Lipzen A."/>
            <person name="Pangilinan J."/>
            <person name="Labutti K."/>
            <person name="Bruns T.D."/>
            <person name="Grigoriev I.V."/>
        </authorList>
    </citation>
    <scope>NUCLEOTIDE SEQUENCE [LARGE SCALE GENOMIC DNA]</scope>
    <source>
        <strain evidence="1 2">CBS 144469</strain>
    </source>
</reference>
<gene>
    <name evidence="1" type="ORF">DFP72DRAFT_1128633</name>
</gene>
<proteinExistence type="predicted"/>
<keyword evidence="2" id="KW-1185">Reference proteome</keyword>
<comment type="caution">
    <text evidence="1">The sequence shown here is derived from an EMBL/GenBank/DDBJ whole genome shotgun (WGS) entry which is preliminary data.</text>
</comment>
<organism evidence="1 2">
    <name type="scientific">Ephemerocybe angulata</name>
    <dbReference type="NCBI Taxonomy" id="980116"/>
    <lineage>
        <taxon>Eukaryota</taxon>
        <taxon>Fungi</taxon>
        <taxon>Dikarya</taxon>
        <taxon>Basidiomycota</taxon>
        <taxon>Agaricomycotina</taxon>
        <taxon>Agaricomycetes</taxon>
        <taxon>Agaricomycetidae</taxon>
        <taxon>Agaricales</taxon>
        <taxon>Agaricineae</taxon>
        <taxon>Psathyrellaceae</taxon>
        <taxon>Ephemerocybe</taxon>
    </lineage>
</organism>
<accession>A0A8H6H7H7</accession>
<dbReference type="Proteomes" id="UP000521943">
    <property type="component" value="Unassembled WGS sequence"/>
</dbReference>
<evidence type="ECO:0000313" key="1">
    <source>
        <dbReference type="EMBL" id="KAF6740892.1"/>
    </source>
</evidence>
<evidence type="ECO:0000313" key="2">
    <source>
        <dbReference type="Proteomes" id="UP000521943"/>
    </source>
</evidence>
<protein>
    <submittedName>
        <fullName evidence="1">Uncharacterized protein</fullName>
    </submittedName>
</protein>
<dbReference type="OrthoDB" id="428577at2759"/>
<name>A0A8H6H7H7_9AGAR</name>
<sequence length="240" mass="26423">MLRLKGAKPVIYLYPTSATWVSAKLALVPEWEFSAIYPVVPAKRTDTGEELEWVVDAAPNGVLKEVGSGMEMSYLYWEAETTAQGLLSPPASPQLGAVDDTSFVPNRPTLDASNSVVLEVAKMTPYLDSSLKALGLHVEARTSFITYWLPSLLKHKHVALRFLPQSAYERAAPLSVEPTPDMVGRIFMLFKGIKETELGMWSDACEQSAVQWAGVVGVDSERMNDTGLFRVIEWGGMEVV</sequence>